<keyword evidence="6 9" id="KW-1133">Transmembrane helix</keyword>
<evidence type="ECO:0000256" key="6">
    <source>
        <dbReference type="ARBA" id="ARBA00022989"/>
    </source>
</evidence>
<feature type="transmembrane region" description="Helical" evidence="9">
    <location>
        <begin position="65"/>
        <end position="85"/>
    </location>
</feature>
<evidence type="ECO:0000256" key="8">
    <source>
        <dbReference type="ARBA" id="ARBA00035655"/>
    </source>
</evidence>
<keyword evidence="2" id="KW-0813">Transport</keyword>
<accession>A0ABS9V9W6</accession>
<feature type="transmembrane region" description="Helical" evidence="9">
    <location>
        <begin position="163"/>
        <end position="184"/>
    </location>
</feature>
<dbReference type="Pfam" id="PF04143">
    <property type="entry name" value="Sulf_transp"/>
    <property type="match status" value="2"/>
</dbReference>
<dbReference type="RefSeq" id="WP_241410266.1">
    <property type="nucleotide sequence ID" value="NZ_JAKZGO010000003.1"/>
</dbReference>
<name>A0ABS9V9W6_9BACT</name>
<evidence type="ECO:0000256" key="9">
    <source>
        <dbReference type="SAM" id="Phobius"/>
    </source>
</evidence>
<keyword evidence="4" id="KW-0997">Cell inner membrane</keyword>
<evidence type="ECO:0000256" key="3">
    <source>
        <dbReference type="ARBA" id="ARBA00022475"/>
    </source>
</evidence>
<evidence type="ECO:0000256" key="4">
    <source>
        <dbReference type="ARBA" id="ARBA00022519"/>
    </source>
</evidence>
<comment type="caution">
    <text evidence="10">The sequence shown here is derived from an EMBL/GenBank/DDBJ whole genome shotgun (WGS) entry which is preliminary data.</text>
</comment>
<dbReference type="InterPro" id="IPR007272">
    <property type="entry name" value="Sulf_transp_TsuA/YedE"/>
</dbReference>
<keyword evidence="7 9" id="KW-0472">Membrane</keyword>
<protein>
    <submittedName>
        <fullName evidence="10">YeeE/YedE family protein</fullName>
    </submittedName>
</protein>
<proteinExistence type="inferred from homology"/>
<keyword evidence="11" id="KW-1185">Reference proteome</keyword>
<sequence>MEQIIEWISQPWPWYVAGPLIGLTVPVLLLVGNKSFGISSSLRHVCAMCVPANIPFFTYNWKKEMWNIVFVIGVLLGGFVATSFFSNPDTIVVAESTQRDLAALGITDYSRLLPVEIFSFDNLFTAKGLLFFVIGGFMVGFGTRYAGGCTSGHAIMGISSLQWPSLVATIFFMLGGFMMTHVLLEQLMKLVGF</sequence>
<evidence type="ECO:0000313" key="10">
    <source>
        <dbReference type="EMBL" id="MCH7412718.1"/>
    </source>
</evidence>
<reference evidence="10" key="1">
    <citation type="submission" date="2022-03" db="EMBL/GenBank/DDBJ databases">
        <title>De novo assembled genomes of Belliella spp. (Cyclobacteriaceae) strains.</title>
        <authorList>
            <person name="Szabo A."/>
            <person name="Korponai K."/>
            <person name="Felfoldi T."/>
        </authorList>
    </citation>
    <scope>NUCLEOTIDE SEQUENCE</scope>
    <source>
        <strain evidence="10">DSM 111903</strain>
    </source>
</reference>
<dbReference type="PANTHER" id="PTHR30574">
    <property type="entry name" value="INNER MEMBRANE PROTEIN YEDE"/>
    <property type="match status" value="1"/>
</dbReference>
<evidence type="ECO:0000313" key="11">
    <source>
        <dbReference type="Proteomes" id="UP001165430"/>
    </source>
</evidence>
<comment type="similarity">
    <text evidence="8">Belongs to the TsuA/YedE (TC 9.B.102) family.</text>
</comment>
<evidence type="ECO:0000256" key="7">
    <source>
        <dbReference type="ARBA" id="ARBA00023136"/>
    </source>
</evidence>
<feature type="transmembrane region" description="Helical" evidence="9">
    <location>
        <begin position="12"/>
        <end position="31"/>
    </location>
</feature>
<keyword evidence="3" id="KW-1003">Cell membrane</keyword>
<evidence type="ECO:0000256" key="2">
    <source>
        <dbReference type="ARBA" id="ARBA00022448"/>
    </source>
</evidence>
<evidence type="ECO:0000256" key="1">
    <source>
        <dbReference type="ARBA" id="ARBA00004429"/>
    </source>
</evidence>
<organism evidence="10 11">
    <name type="scientific">Belliella alkalica</name>
    <dbReference type="NCBI Taxonomy" id="1730871"/>
    <lineage>
        <taxon>Bacteria</taxon>
        <taxon>Pseudomonadati</taxon>
        <taxon>Bacteroidota</taxon>
        <taxon>Cytophagia</taxon>
        <taxon>Cytophagales</taxon>
        <taxon>Cyclobacteriaceae</taxon>
        <taxon>Belliella</taxon>
    </lineage>
</organism>
<feature type="transmembrane region" description="Helical" evidence="9">
    <location>
        <begin position="123"/>
        <end position="142"/>
    </location>
</feature>
<dbReference type="Proteomes" id="UP001165430">
    <property type="component" value="Unassembled WGS sequence"/>
</dbReference>
<dbReference type="PANTHER" id="PTHR30574:SF1">
    <property type="entry name" value="SULPHUR TRANSPORT DOMAIN-CONTAINING PROTEIN"/>
    <property type="match status" value="1"/>
</dbReference>
<gene>
    <name evidence="10" type="ORF">MM213_04420</name>
</gene>
<dbReference type="EMBL" id="JAKZGO010000003">
    <property type="protein sequence ID" value="MCH7412718.1"/>
    <property type="molecule type" value="Genomic_DNA"/>
</dbReference>
<keyword evidence="5 9" id="KW-0812">Transmembrane</keyword>
<comment type="subcellular location">
    <subcellularLocation>
        <location evidence="1">Cell inner membrane</location>
        <topology evidence="1">Multi-pass membrane protein</topology>
    </subcellularLocation>
</comment>
<evidence type="ECO:0000256" key="5">
    <source>
        <dbReference type="ARBA" id="ARBA00022692"/>
    </source>
</evidence>